<protein>
    <submittedName>
        <fullName evidence="1">Uncharacterized protein</fullName>
    </submittedName>
</protein>
<accession>B8HWC8</accession>
<dbReference type="KEGG" id="cyn:Cyan7425_2349"/>
<sequence>MLKYFRASAALQLFTGLVGGLVIGGGLAAVNMANAGIRSAFEKSRDPISTTRATRSVAEGQERLLAFTNNGRDLIRRKGVLWVTNPLTGQYCIKPSSATLDVTKIVPAASVDWSRSSGPVYQSVQYRSSGVDCPSGTIAILTFAFNPTTKLMEASNNVAFTLQVP</sequence>
<dbReference type="AlphaFoldDB" id="B8HWC8"/>
<gene>
    <name evidence="1" type="ordered locus">Cyan7425_2349</name>
</gene>
<reference evidence="1" key="1">
    <citation type="submission" date="2009-01" db="EMBL/GenBank/DDBJ databases">
        <title>Complete sequence of chromosome Cyanothece sp. PCC 7425.</title>
        <authorList>
            <consortium name="US DOE Joint Genome Institute"/>
            <person name="Lucas S."/>
            <person name="Copeland A."/>
            <person name="Lapidus A."/>
            <person name="Glavina del Rio T."/>
            <person name="Dalin E."/>
            <person name="Tice H."/>
            <person name="Bruce D."/>
            <person name="Goodwin L."/>
            <person name="Pitluck S."/>
            <person name="Sims D."/>
            <person name="Meineke L."/>
            <person name="Brettin T."/>
            <person name="Detter J.C."/>
            <person name="Han C."/>
            <person name="Larimer F."/>
            <person name="Land M."/>
            <person name="Hauser L."/>
            <person name="Kyrpides N."/>
            <person name="Ovchinnikova G."/>
            <person name="Liberton M."/>
            <person name="Stoeckel J."/>
            <person name="Banerjee A."/>
            <person name="Singh A."/>
            <person name="Page L."/>
            <person name="Sato H."/>
            <person name="Zhao L."/>
            <person name="Sherman L."/>
            <person name="Pakrasi H."/>
            <person name="Richardson P."/>
        </authorList>
    </citation>
    <scope>NUCLEOTIDE SEQUENCE</scope>
    <source>
        <strain evidence="1">PCC 7425</strain>
    </source>
</reference>
<proteinExistence type="predicted"/>
<dbReference type="OrthoDB" id="3788296at2"/>
<dbReference type="HOGENOM" id="CLU_1608132_0_0_3"/>
<evidence type="ECO:0000313" key="1">
    <source>
        <dbReference type="EMBL" id="ACL44707.1"/>
    </source>
</evidence>
<name>B8HWC8_CYAP4</name>
<organism evidence="1">
    <name type="scientific">Cyanothece sp. (strain PCC 7425 / ATCC 29141)</name>
    <dbReference type="NCBI Taxonomy" id="395961"/>
    <lineage>
        <taxon>Bacteria</taxon>
        <taxon>Bacillati</taxon>
        <taxon>Cyanobacteriota</taxon>
        <taxon>Cyanophyceae</taxon>
        <taxon>Gomontiellales</taxon>
        <taxon>Cyanothecaceae</taxon>
        <taxon>Cyanothece</taxon>
    </lineage>
</organism>
<dbReference type="EMBL" id="CP001344">
    <property type="protein sequence ID" value="ACL44707.1"/>
    <property type="molecule type" value="Genomic_DNA"/>
</dbReference>